<evidence type="ECO:0000256" key="5">
    <source>
        <dbReference type="ARBA" id="ARBA00012927"/>
    </source>
</evidence>
<keyword evidence="11" id="KW-1185">Reference proteome</keyword>
<dbReference type="EC" id="4.2.1.8" evidence="5 9"/>
<comment type="pathway">
    <text evidence="3 9">Carbohydrate metabolism; pentose and glucuronate interconversion.</text>
</comment>
<comment type="similarity">
    <text evidence="4 9">Belongs to the mannonate dehydratase family.</text>
</comment>
<keyword evidence="7 9" id="KW-0464">Manganese</keyword>
<dbReference type="NCBIfam" id="NF003027">
    <property type="entry name" value="PRK03906.1"/>
    <property type="match status" value="1"/>
</dbReference>
<dbReference type="GO" id="GO:0008927">
    <property type="term" value="F:mannonate dehydratase activity"/>
    <property type="evidence" value="ECO:0007669"/>
    <property type="project" value="UniProtKB-EC"/>
</dbReference>
<dbReference type="SUPFAM" id="SSF51658">
    <property type="entry name" value="Xylose isomerase-like"/>
    <property type="match status" value="1"/>
</dbReference>
<organism evidence="10 11">
    <name type="scientific">Deinococcus petrolearius</name>
    <dbReference type="NCBI Taxonomy" id="1751295"/>
    <lineage>
        <taxon>Bacteria</taxon>
        <taxon>Thermotogati</taxon>
        <taxon>Deinococcota</taxon>
        <taxon>Deinococci</taxon>
        <taxon>Deinococcales</taxon>
        <taxon>Deinococcaceae</taxon>
        <taxon>Deinococcus</taxon>
    </lineage>
</organism>
<comment type="function">
    <text evidence="2 9">Catalyzes the dehydration of D-mannonate.</text>
</comment>
<comment type="cofactor">
    <cofactor evidence="9">
        <name>Fe(2+)</name>
        <dbReference type="ChEBI" id="CHEBI:29033"/>
    </cofactor>
    <cofactor evidence="9">
        <name>Mn(2+)</name>
        <dbReference type="ChEBI" id="CHEBI:29035"/>
    </cofactor>
</comment>
<evidence type="ECO:0000256" key="4">
    <source>
        <dbReference type="ARBA" id="ARBA00007389"/>
    </source>
</evidence>
<name>A0ABW1DGC2_9DEIO</name>
<dbReference type="EMBL" id="JBHSOH010000002">
    <property type="protein sequence ID" value="MFC5846849.1"/>
    <property type="molecule type" value="Genomic_DNA"/>
</dbReference>
<evidence type="ECO:0000313" key="11">
    <source>
        <dbReference type="Proteomes" id="UP001595979"/>
    </source>
</evidence>
<reference evidence="11" key="1">
    <citation type="journal article" date="2019" name="Int. J. Syst. Evol. Microbiol.">
        <title>The Global Catalogue of Microorganisms (GCM) 10K type strain sequencing project: providing services to taxonomists for standard genome sequencing and annotation.</title>
        <authorList>
            <consortium name="The Broad Institute Genomics Platform"/>
            <consortium name="The Broad Institute Genome Sequencing Center for Infectious Disease"/>
            <person name="Wu L."/>
            <person name="Ma J."/>
        </authorList>
    </citation>
    <scope>NUCLEOTIDE SEQUENCE [LARGE SCALE GENOMIC DNA]</scope>
    <source>
        <strain evidence="11">CGMCC 1.15053</strain>
    </source>
</reference>
<dbReference type="RefSeq" id="WP_380045354.1">
    <property type="nucleotide sequence ID" value="NZ_JBHSOH010000002.1"/>
</dbReference>
<dbReference type="HAMAP" id="MF_00106">
    <property type="entry name" value="UxuA"/>
    <property type="match status" value="1"/>
</dbReference>
<dbReference type="PANTHER" id="PTHR30387:SF2">
    <property type="entry name" value="MANNONATE DEHYDRATASE"/>
    <property type="match status" value="1"/>
</dbReference>
<dbReference type="PIRSF" id="PIRSF016049">
    <property type="entry name" value="Man_dehyd"/>
    <property type="match status" value="1"/>
</dbReference>
<keyword evidence="6 9" id="KW-0408">Iron</keyword>
<dbReference type="Proteomes" id="UP001595979">
    <property type="component" value="Unassembled WGS sequence"/>
</dbReference>
<dbReference type="Gene3D" id="3.20.20.150">
    <property type="entry name" value="Divalent-metal-dependent TIM barrel enzymes"/>
    <property type="match status" value="1"/>
</dbReference>
<evidence type="ECO:0000256" key="8">
    <source>
        <dbReference type="ARBA" id="ARBA00023239"/>
    </source>
</evidence>
<sequence length="350" mass="37907">MTMRWFGPADPVPLWKLRQVPNLTGIVSALHDVAPGDPWTREGVARLRQTVEAAGLTLSVIESIPVHEDIKLGTSRRDERIETWIASLEAVAAEGVRVVCYNFMPVFDWTRTDLAHVRADGSTALIYRHVDVAGDQGDGAGNGPVALPGWAEAYTPEALAVLRAAYADLSADGLRANLAYFLRAVVPVAARLGVRLAIHPDDPPWPVLGLPRVVSTADDLDFVLRAAPDLHSGLTFCTGSLGARAGHDLPALARRFAPHVHFVHARNVLRHGERDFDEVAHISGQGSIELARTVMTLARACPGVPVRPDHGRMIWGETGRPGYGLYDRALGATYLQGLIDAATLEREPHV</sequence>
<evidence type="ECO:0000256" key="3">
    <source>
        <dbReference type="ARBA" id="ARBA00004892"/>
    </source>
</evidence>
<gene>
    <name evidence="9" type="primary">uxuA</name>
    <name evidence="10" type="ORF">ACFPQ6_00870</name>
</gene>
<evidence type="ECO:0000256" key="7">
    <source>
        <dbReference type="ARBA" id="ARBA00023211"/>
    </source>
</evidence>
<keyword evidence="8 9" id="KW-0456">Lyase</keyword>
<evidence type="ECO:0000256" key="1">
    <source>
        <dbReference type="ARBA" id="ARBA00001794"/>
    </source>
</evidence>
<accession>A0ABW1DGC2</accession>
<evidence type="ECO:0000256" key="9">
    <source>
        <dbReference type="HAMAP-Rule" id="MF_00106"/>
    </source>
</evidence>
<evidence type="ECO:0000256" key="2">
    <source>
        <dbReference type="ARBA" id="ARBA00002713"/>
    </source>
</evidence>
<protein>
    <recommendedName>
        <fullName evidence="5 9">Mannonate dehydratase</fullName>
        <ecNumber evidence="5 9">4.2.1.8</ecNumber>
    </recommendedName>
    <alternativeName>
        <fullName evidence="9">D-mannonate hydro-lyase</fullName>
    </alternativeName>
</protein>
<dbReference type="InterPro" id="IPR036237">
    <property type="entry name" value="Xyl_isomerase-like_sf"/>
</dbReference>
<evidence type="ECO:0000313" key="10">
    <source>
        <dbReference type="EMBL" id="MFC5846849.1"/>
    </source>
</evidence>
<proteinExistence type="inferred from homology"/>
<comment type="catalytic activity">
    <reaction evidence="1 9">
        <text>D-mannonate = 2-dehydro-3-deoxy-D-gluconate + H2O</text>
        <dbReference type="Rhea" id="RHEA:20097"/>
        <dbReference type="ChEBI" id="CHEBI:15377"/>
        <dbReference type="ChEBI" id="CHEBI:17767"/>
        <dbReference type="ChEBI" id="CHEBI:57990"/>
        <dbReference type="EC" id="4.2.1.8"/>
    </reaction>
</comment>
<dbReference type="Pfam" id="PF03786">
    <property type="entry name" value="UxuA"/>
    <property type="match status" value="1"/>
</dbReference>
<dbReference type="PANTHER" id="PTHR30387">
    <property type="entry name" value="MANNONATE DEHYDRATASE"/>
    <property type="match status" value="1"/>
</dbReference>
<comment type="caution">
    <text evidence="10">The sequence shown here is derived from an EMBL/GenBank/DDBJ whole genome shotgun (WGS) entry which is preliminary data.</text>
</comment>
<dbReference type="InterPro" id="IPR004628">
    <property type="entry name" value="Man_deHydtase"/>
</dbReference>
<evidence type="ECO:0000256" key="6">
    <source>
        <dbReference type="ARBA" id="ARBA00023004"/>
    </source>
</evidence>